<accession>A0AAP0RDX5</accession>
<proteinExistence type="inferred from homology"/>
<name>A0AAP0RDX5_LIQFO</name>
<protein>
    <recommendedName>
        <fullName evidence="2">DYW domain-containing protein</fullName>
    </recommendedName>
</protein>
<organism evidence="3 4">
    <name type="scientific">Liquidambar formosana</name>
    <name type="common">Formosan gum</name>
    <dbReference type="NCBI Taxonomy" id="63359"/>
    <lineage>
        <taxon>Eukaryota</taxon>
        <taxon>Viridiplantae</taxon>
        <taxon>Streptophyta</taxon>
        <taxon>Embryophyta</taxon>
        <taxon>Tracheophyta</taxon>
        <taxon>Spermatophyta</taxon>
        <taxon>Magnoliopsida</taxon>
        <taxon>eudicotyledons</taxon>
        <taxon>Gunneridae</taxon>
        <taxon>Pentapetalae</taxon>
        <taxon>Saxifragales</taxon>
        <taxon>Altingiaceae</taxon>
        <taxon>Liquidambar</taxon>
    </lineage>
</organism>
<dbReference type="GO" id="GO:0003723">
    <property type="term" value="F:RNA binding"/>
    <property type="evidence" value="ECO:0007669"/>
    <property type="project" value="InterPro"/>
</dbReference>
<evidence type="ECO:0000313" key="3">
    <source>
        <dbReference type="EMBL" id="KAK9276021.1"/>
    </source>
</evidence>
<dbReference type="InterPro" id="IPR032867">
    <property type="entry name" value="DYW_dom"/>
</dbReference>
<sequence>MMLNLEEFLHSSVLEIEPQDDATHVLLSNIYATAKRWGNVAYIRKNMKKNGVKKEPGLSWIENQGMVHHFTVGDTSHPDMRVINGMLEWLHTKTKKAGYVPNCNVVLLDVEDDEKERLLWVHSERLALAFGLITTPSGSPIRILKNLRICVDCHAAIKCISEIVQREIVVRDMNRFHHFQNGLCSCGDYW</sequence>
<evidence type="ECO:0000256" key="1">
    <source>
        <dbReference type="ARBA" id="ARBA00006643"/>
    </source>
</evidence>
<dbReference type="Proteomes" id="UP001415857">
    <property type="component" value="Unassembled WGS sequence"/>
</dbReference>
<dbReference type="GO" id="GO:0008270">
    <property type="term" value="F:zinc ion binding"/>
    <property type="evidence" value="ECO:0007669"/>
    <property type="project" value="InterPro"/>
</dbReference>
<dbReference type="AlphaFoldDB" id="A0AAP0RDX5"/>
<dbReference type="Pfam" id="PF20431">
    <property type="entry name" value="E_motif"/>
    <property type="match status" value="1"/>
</dbReference>
<dbReference type="EMBL" id="JBBPBK010000010">
    <property type="protein sequence ID" value="KAK9276021.1"/>
    <property type="molecule type" value="Genomic_DNA"/>
</dbReference>
<keyword evidence="4" id="KW-1185">Reference proteome</keyword>
<comment type="similarity">
    <text evidence="1">Belongs to the PPR family. PCMP-H subfamily.</text>
</comment>
<evidence type="ECO:0000259" key="2">
    <source>
        <dbReference type="Pfam" id="PF14432"/>
    </source>
</evidence>
<dbReference type="InterPro" id="IPR046960">
    <property type="entry name" value="PPR_At4g14850-like_plant"/>
</dbReference>
<dbReference type="InterPro" id="IPR046848">
    <property type="entry name" value="E_motif"/>
</dbReference>
<dbReference type="PANTHER" id="PTHR47926:SF520">
    <property type="entry name" value="DYW DOMAIN-CONTAINING PROTEIN"/>
    <property type="match status" value="1"/>
</dbReference>
<gene>
    <name evidence="3" type="ORF">L1049_005552</name>
</gene>
<dbReference type="PANTHER" id="PTHR47926">
    <property type="entry name" value="PENTATRICOPEPTIDE REPEAT-CONTAINING PROTEIN"/>
    <property type="match status" value="1"/>
</dbReference>
<evidence type="ECO:0000313" key="4">
    <source>
        <dbReference type="Proteomes" id="UP001415857"/>
    </source>
</evidence>
<reference evidence="3 4" key="1">
    <citation type="journal article" date="2024" name="Plant J.">
        <title>Genome sequences and population genomics reveal climatic adaptation and genomic divergence between two closely related sweetgum species.</title>
        <authorList>
            <person name="Xu W.Q."/>
            <person name="Ren C.Q."/>
            <person name="Zhang X.Y."/>
            <person name="Comes H.P."/>
            <person name="Liu X.H."/>
            <person name="Li Y.G."/>
            <person name="Kettle C.J."/>
            <person name="Jalonen R."/>
            <person name="Gaisberger H."/>
            <person name="Ma Y.Z."/>
            <person name="Qiu Y.X."/>
        </authorList>
    </citation>
    <scope>NUCLEOTIDE SEQUENCE [LARGE SCALE GENOMIC DNA]</scope>
    <source>
        <strain evidence="3">Hangzhou</strain>
    </source>
</reference>
<dbReference type="GO" id="GO:0009451">
    <property type="term" value="P:RNA modification"/>
    <property type="evidence" value="ECO:0007669"/>
    <property type="project" value="InterPro"/>
</dbReference>
<dbReference type="Pfam" id="PF14432">
    <property type="entry name" value="DYW_deaminase"/>
    <property type="match status" value="1"/>
</dbReference>
<comment type="caution">
    <text evidence="3">The sequence shown here is derived from an EMBL/GenBank/DDBJ whole genome shotgun (WGS) entry which is preliminary data.</text>
</comment>
<feature type="domain" description="DYW" evidence="2">
    <location>
        <begin position="98"/>
        <end position="190"/>
    </location>
</feature>